<proteinExistence type="predicted"/>
<reference evidence="7 8" key="1">
    <citation type="submission" date="2019-05" db="EMBL/GenBank/DDBJ databases">
        <authorList>
            <person name="Qu J.-H."/>
        </authorList>
    </citation>
    <scope>NUCLEOTIDE SEQUENCE [LARGE SCALE GENOMIC DNA]</scope>
    <source>
        <strain evidence="7 8">T17</strain>
    </source>
</reference>
<feature type="transmembrane region" description="Helical" evidence="5">
    <location>
        <begin position="6"/>
        <end position="21"/>
    </location>
</feature>
<evidence type="ECO:0000256" key="2">
    <source>
        <dbReference type="ARBA" id="ARBA00022692"/>
    </source>
</evidence>
<organism evidence="7 8">
    <name type="scientific">Dyadobacter luticola</name>
    <dbReference type="NCBI Taxonomy" id="1979387"/>
    <lineage>
        <taxon>Bacteria</taxon>
        <taxon>Pseudomonadati</taxon>
        <taxon>Bacteroidota</taxon>
        <taxon>Cytophagia</taxon>
        <taxon>Cytophagales</taxon>
        <taxon>Spirosomataceae</taxon>
        <taxon>Dyadobacter</taxon>
    </lineage>
</organism>
<dbReference type="PANTHER" id="PTHR21419:SF30">
    <property type="entry name" value="IG-LIKE DOMAIN-CONTAINING PROTEIN"/>
    <property type="match status" value="1"/>
</dbReference>
<evidence type="ECO:0000256" key="5">
    <source>
        <dbReference type="SAM" id="Phobius"/>
    </source>
</evidence>
<keyword evidence="2 5" id="KW-0812">Transmembrane</keyword>
<comment type="subcellular location">
    <subcellularLocation>
        <location evidence="1">Membrane</location>
        <topology evidence="1">Single-pass membrane protein</topology>
    </subcellularLocation>
</comment>
<dbReference type="InterPro" id="IPR028994">
    <property type="entry name" value="Integrin_alpha_N"/>
</dbReference>
<dbReference type="InterPro" id="IPR045232">
    <property type="entry name" value="FAM234"/>
</dbReference>
<protein>
    <recommendedName>
        <fullName evidence="6">FAM234A/B beta-propeller domain-containing protein</fullName>
    </recommendedName>
</protein>
<dbReference type="RefSeq" id="WP_138367251.1">
    <property type="nucleotide sequence ID" value="NZ_VCEJ01000005.1"/>
</dbReference>
<evidence type="ECO:0000256" key="1">
    <source>
        <dbReference type="ARBA" id="ARBA00004167"/>
    </source>
</evidence>
<dbReference type="EMBL" id="VCEJ01000005">
    <property type="protein sequence ID" value="TLU98961.1"/>
    <property type="molecule type" value="Genomic_DNA"/>
</dbReference>
<evidence type="ECO:0000313" key="8">
    <source>
        <dbReference type="Proteomes" id="UP000306402"/>
    </source>
</evidence>
<gene>
    <name evidence="7" type="ORF">FEN17_20440</name>
</gene>
<keyword evidence="3 5" id="KW-1133">Transmembrane helix</keyword>
<dbReference type="GO" id="GO:0016020">
    <property type="term" value="C:membrane"/>
    <property type="evidence" value="ECO:0007669"/>
    <property type="project" value="UniProtKB-SubCell"/>
</dbReference>
<evidence type="ECO:0000313" key="7">
    <source>
        <dbReference type="EMBL" id="TLU98961.1"/>
    </source>
</evidence>
<dbReference type="InterPro" id="IPR055409">
    <property type="entry name" value="Beta-prop_FAM234A_B"/>
</dbReference>
<evidence type="ECO:0000256" key="4">
    <source>
        <dbReference type="ARBA" id="ARBA00023136"/>
    </source>
</evidence>
<evidence type="ECO:0000256" key="3">
    <source>
        <dbReference type="ARBA" id="ARBA00022989"/>
    </source>
</evidence>
<dbReference type="Gene3D" id="2.130.10.130">
    <property type="entry name" value="Integrin alpha, N-terminal"/>
    <property type="match status" value="2"/>
</dbReference>
<evidence type="ECO:0000259" key="6">
    <source>
        <dbReference type="Pfam" id="PF23727"/>
    </source>
</evidence>
<dbReference type="SUPFAM" id="SSF69318">
    <property type="entry name" value="Integrin alpha N-terminal domain"/>
    <property type="match status" value="1"/>
</dbReference>
<dbReference type="AlphaFoldDB" id="A0A5R9KRP9"/>
<keyword evidence="8" id="KW-1185">Reference proteome</keyword>
<sequence>MKVFGIALVIVASFCIYYFFLRKTTSERWTKTLPGVGTFSSPRVEDINGDGVMDILIGAGKAEFEHCDSAMIALDGKSGELIWGNSANDQMFGSAGLYDINADGVRDAFFAGRSVEFQALDGKTGKAIWKFDSSQYSANGEKWFNFYNPQFIHDVDGDGLKDILISNGGDIKVPPFNPNRAAGKLAIMSSATGKVLSEAYMPDDKEIYMSVAVDFNQQNPGSSRIIFGTGGETVGGNLFVGTIQMVLDGDLSASTKIATGPKKGFIAPPAWVDVNEDGVLDIVVNSVDGRVLTFNGKNLDPLWTVRLPYTEAYTTMAIGRFNADHVPDFFISFAKGRWPYLKWTKQAMINGSDGKIQFLDSLGYYQTSSPVVADLNGDKIDEVLLSVDYEIMDGADKVFNTNIFTIDFTSKKVSQLTEGIPGHNLSSTPWIGDLDNDGYLEVIYCNSTDKHNELSQSFDGMQVHCISTSVPVKTAIKWGAYMGSNYDGVFRNDAKL</sequence>
<dbReference type="PANTHER" id="PTHR21419">
    <property type="match status" value="1"/>
</dbReference>
<keyword evidence="4 5" id="KW-0472">Membrane</keyword>
<name>A0A5R9KRP9_9BACT</name>
<feature type="domain" description="FAM234A/B beta-propeller" evidence="6">
    <location>
        <begin position="29"/>
        <end position="169"/>
    </location>
</feature>
<dbReference type="Pfam" id="PF23727">
    <property type="entry name" value="Beta-prop_FAM234A_B"/>
    <property type="match status" value="1"/>
</dbReference>
<dbReference type="OrthoDB" id="9816120at2"/>
<accession>A0A5R9KRP9</accession>
<comment type="caution">
    <text evidence="7">The sequence shown here is derived from an EMBL/GenBank/DDBJ whole genome shotgun (WGS) entry which is preliminary data.</text>
</comment>
<dbReference type="Proteomes" id="UP000306402">
    <property type="component" value="Unassembled WGS sequence"/>
</dbReference>